<sequence>MGDSSLSDKDLSEIEHTLHASDAHNRPELNYKQYYNNPVYSDITIRYGLKGERIFYGHKIVLASHSRWFVAALEGNFRERDAKEITLQNDDPTAIERMLEWMYDSNGIYIFDNTPQKVTSTGTLYKYLHLFLVTDKYDVPELRDDILCYLYGSFRCIWQAASSKSVSANNQRSAYVDELICFIDQIYKFPSLVIRDILSSMFQAQDRLNNGMMDMVHELARKHARFAQDYLINMMGRARPKEDKLIRWTFVYEARCGKCQETWVWPGLGDNCEAEFCPMCGADYNTEEDRQSSS</sequence>
<dbReference type="Proteomes" id="UP000700596">
    <property type="component" value="Unassembled WGS sequence"/>
</dbReference>
<dbReference type="Gene3D" id="3.30.710.10">
    <property type="entry name" value="Potassium Channel Kv1.1, Chain A"/>
    <property type="match status" value="1"/>
</dbReference>
<evidence type="ECO:0000313" key="2">
    <source>
        <dbReference type="EMBL" id="KAH7115866.1"/>
    </source>
</evidence>
<dbReference type="SMART" id="SM00225">
    <property type="entry name" value="BTB"/>
    <property type="match status" value="1"/>
</dbReference>
<dbReference type="CDD" id="cd18186">
    <property type="entry name" value="BTB_POZ_ZBTB_KLHL-like"/>
    <property type="match status" value="1"/>
</dbReference>
<gene>
    <name evidence="2" type="ORF">B0J11DRAFT_571642</name>
</gene>
<proteinExistence type="predicted"/>
<evidence type="ECO:0000313" key="3">
    <source>
        <dbReference type="Proteomes" id="UP000700596"/>
    </source>
</evidence>
<feature type="domain" description="BTB" evidence="1">
    <location>
        <begin position="41"/>
        <end position="106"/>
    </location>
</feature>
<evidence type="ECO:0000259" key="1">
    <source>
        <dbReference type="PROSITE" id="PS50097"/>
    </source>
</evidence>
<dbReference type="Pfam" id="PF00651">
    <property type="entry name" value="BTB"/>
    <property type="match status" value="1"/>
</dbReference>
<dbReference type="EMBL" id="JAGMWT010000015">
    <property type="protein sequence ID" value="KAH7115866.1"/>
    <property type="molecule type" value="Genomic_DNA"/>
</dbReference>
<dbReference type="InterPro" id="IPR000210">
    <property type="entry name" value="BTB/POZ_dom"/>
</dbReference>
<dbReference type="SUPFAM" id="SSF54695">
    <property type="entry name" value="POZ domain"/>
    <property type="match status" value="1"/>
</dbReference>
<reference evidence="2" key="1">
    <citation type="journal article" date="2021" name="Nat. Commun.">
        <title>Genetic determinants of endophytism in the Arabidopsis root mycobiome.</title>
        <authorList>
            <person name="Mesny F."/>
            <person name="Miyauchi S."/>
            <person name="Thiergart T."/>
            <person name="Pickel B."/>
            <person name="Atanasova L."/>
            <person name="Karlsson M."/>
            <person name="Huettel B."/>
            <person name="Barry K.W."/>
            <person name="Haridas S."/>
            <person name="Chen C."/>
            <person name="Bauer D."/>
            <person name="Andreopoulos W."/>
            <person name="Pangilinan J."/>
            <person name="LaButti K."/>
            <person name="Riley R."/>
            <person name="Lipzen A."/>
            <person name="Clum A."/>
            <person name="Drula E."/>
            <person name="Henrissat B."/>
            <person name="Kohler A."/>
            <person name="Grigoriev I.V."/>
            <person name="Martin F.M."/>
            <person name="Hacquard S."/>
        </authorList>
    </citation>
    <scope>NUCLEOTIDE SEQUENCE</scope>
    <source>
        <strain evidence="2">MPI-CAGE-CH-0243</strain>
    </source>
</reference>
<dbReference type="PROSITE" id="PS50097">
    <property type="entry name" value="BTB"/>
    <property type="match status" value="1"/>
</dbReference>
<keyword evidence="3" id="KW-1185">Reference proteome</keyword>
<name>A0A9P9DAW6_9PLEO</name>
<comment type="caution">
    <text evidence="2">The sequence shown here is derived from an EMBL/GenBank/DDBJ whole genome shotgun (WGS) entry which is preliminary data.</text>
</comment>
<dbReference type="OrthoDB" id="6359816at2759"/>
<dbReference type="PANTHER" id="PTHR47843">
    <property type="entry name" value="BTB DOMAIN-CONTAINING PROTEIN-RELATED"/>
    <property type="match status" value="1"/>
</dbReference>
<accession>A0A9P9DAW6</accession>
<organism evidence="2 3">
    <name type="scientific">Dendryphion nanum</name>
    <dbReference type="NCBI Taxonomy" id="256645"/>
    <lineage>
        <taxon>Eukaryota</taxon>
        <taxon>Fungi</taxon>
        <taxon>Dikarya</taxon>
        <taxon>Ascomycota</taxon>
        <taxon>Pezizomycotina</taxon>
        <taxon>Dothideomycetes</taxon>
        <taxon>Pleosporomycetidae</taxon>
        <taxon>Pleosporales</taxon>
        <taxon>Torulaceae</taxon>
        <taxon>Dendryphion</taxon>
    </lineage>
</organism>
<protein>
    <recommendedName>
        <fullName evidence="1">BTB domain-containing protein</fullName>
    </recommendedName>
</protein>
<dbReference type="InterPro" id="IPR011333">
    <property type="entry name" value="SKP1/BTB/POZ_sf"/>
</dbReference>
<dbReference type="AlphaFoldDB" id="A0A9P9DAW6"/>